<sequence length="366" mass="41178">MKSPCGFLLTLLICYSFVLFSTTTEAETKTKKLQKPFNNSISSIFIFGDSTVDPGNNNYIHTIFKSNFPPYGKDFLNHIPTGRFSNGRLVTDFIAEYLGIKGTIPPYLDPSLSIEELTTGVSFASGGSGFDPLTAKISSVISIQEQLYLFRQYKARMEQAIGKDKAKTLINKAAYLISCGTNDYTVNYFSTPFRQIRYTISAYQQFLLEILHQFLQDLIKEGAQNIALVGLPPMGCLPIVITLYSDNAIYNRNCIERISSAARSYNKELQNMLSAVRRPNIKLMYADIYNPLNDMIKNSSKYGFSNINIGCCGTGFIEGSVLCNPDTIVCPDDSKYMFWDSVHPTQATYYNLFKALRPFIDSFIRD</sequence>
<dbReference type="Pfam" id="PF00657">
    <property type="entry name" value="Lipase_GDSL"/>
    <property type="match status" value="1"/>
</dbReference>
<accession>A0ABD2ZVN5</accession>
<dbReference type="InterPro" id="IPR036514">
    <property type="entry name" value="SGNH_hydro_sf"/>
</dbReference>
<dbReference type="Gene3D" id="3.40.50.1110">
    <property type="entry name" value="SGNH hydrolase"/>
    <property type="match status" value="1"/>
</dbReference>
<comment type="similarity">
    <text evidence="1">Belongs to the 'GDSL' lipolytic enzyme family.</text>
</comment>
<organism evidence="3 4">
    <name type="scientific">Cinchona calisaya</name>
    <dbReference type="NCBI Taxonomy" id="153742"/>
    <lineage>
        <taxon>Eukaryota</taxon>
        <taxon>Viridiplantae</taxon>
        <taxon>Streptophyta</taxon>
        <taxon>Embryophyta</taxon>
        <taxon>Tracheophyta</taxon>
        <taxon>Spermatophyta</taxon>
        <taxon>Magnoliopsida</taxon>
        <taxon>eudicotyledons</taxon>
        <taxon>Gunneridae</taxon>
        <taxon>Pentapetalae</taxon>
        <taxon>asterids</taxon>
        <taxon>lamiids</taxon>
        <taxon>Gentianales</taxon>
        <taxon>Rubiaceae</taxon>
        <taxon>Cinchonoideae</taxon>
        <taxon>Cinchoneae</taxon>
        <taxon>Cinchona</taxon>
    </lineage>
</organism>
<dbReference type="EMBL" id="JBJUIK010000007">
    <property type="protein sequence ID" value="KAL3522400.1"/>
    <property type="molecule type" value="Genomic_DNA"/>
</dbReference>
<dbReference type="PANTHER" id="PTHR45642:SF3">
    <property type="entry name" value="OS09G0540400 PROTEIN"/>
    <property type="match status" value="1"/>
</dbReference>
<evidence type="ECO:0000256" key="1">
    <source>
        <dbReference type="ARBA" id="ARBA00008668"/>
    </source>
</evidence>
<feature type="chain" id="PRO_5044895114" description="GDSL esterase/lipase" evidence="2">
    <location>
        <begin position="27"/>
        <end position="366"/>
    </location>
</feature>
<dbReference type="CDD" id="cd01837">
    <property type="entry name" value="SGNH_plant_lipase_like"/>
    <property type="match status" value="1"/>
</dbReference>
<keyword evidence="4" id="KW-1185">Reference proteome</keyword>
<dbReference type="AlphaFoldDB" id="A0ABD2ZVN5"/>
<evidence type="ECO:0000313" key="4">
    <source>
        <dbReference type="Proteomes" id="UP001630127"/>
    </source>
</evidence>
<protein>
    <recommendedName>
        <fullName evidence="5">GDSL esterase/lipase</fullName>
    </recommendedName>
</protein>
<evidence type="ECO:0008006" key="5">
    <source>
        <dbReference type="Google" id="ProtNLM"/>
    </source>
</evidence>
<dbReference type="InterPro" id="IPR050592">
    <property type="entry name" value="GDSL_lipolytic_enzyme"/>
</dbReference>
<dbReference type="PANTHER" id="PTHR45642">
    <property type="entry name" value="GDSL ESTERASE/LIPASE EXL3"/>
    <property type="match status" value="1"/>
</dbReference>
<evidence type="ECO:0000313" key="3">
    <source>
        <dbReference type="EMBL" id="KAL3522400.1"/>
    </source>
</evidence>
<feature type="signal peptide" evidence="2">
    <location>
        <begin position="1"/>
        <end position="26"/>
    </location>
</feature>
<comment type="caution">
    <text evidence="3">The sequence shown here is derived from an EMBL/GenBank/DDBJ whole genome shotgun (WGS) entry which is preliminary data.</text>
</comment>
<reference evidence="3 4" key="1">
    <citation type="submission" date="2024-11" db="EMBL/GenBank/DDBJ databases">
        <title>A near-complete genome assembly of Cinchona calisaya.</title>
        <authorList>
            <person name="Lian D.C."/>
            <person name="Zhao X.W."/>
            <person name="Wei L."/>
        </authorList>
    </citation>
    <scope>NUCLEOTIDE SEQUENCE [LARGE SCALE GENOMIC DNA]</scope>
    <source>
        <tissue evidence="3">Nenye</tissue>
    </source>
</reference>
<dbReference type="SUPFAM" id="SSF52266">
    <property type="entry name" value="SGNH hydrolase"/>
    <property type="match status" value="1"/>
</dbReference>
<dbReference type="InterPro" id="IPR001087">
    <property type="entry name" value="GDSL"/>
</dbReference>
<dbReference type="InterPro" id="IPR035669">
    <property type="entry name" value="SGNH_plant_lipase-like"/>
</dbReference>
<dbReference type="Proteomes" id="UP001630127">
    <property type="component" value="Unassembled WGS sequence"/>
</dbReference>
<gene>
    <name evidence="3" type="ORF">ACH5RR_015234</name>
</gene>
<dbReference type="FunFam" id="3.40.50.1110:FF:000003">
    <property type="entry name" value="GDSL esterase/lipase APG"/>
    <property type="match status" value="1"/>
</dbReference>
<name>A0ABD2ZVN5_9GENT</name>
<keyword evidence="2" id="KW-0732">Signal</keyword>
<evidence type="ECO:0000256" key="2">
    <source>
        <dbReference type="SAM" id="SignalP"/>
    </source>
</evidence>
<proteinExistence type="inferred from homology"/>